<evidence type="ECO:0000259" key="2">
    <source>
        <dbReference type="Pfam" id="PF00849"/>
    </source>
</evidence>
<dbReference type="GO" id="GO:0000455">
    <property type="term" value="P:enzyme-directed rRNA pseudouridine synthesis"/>
    <property type="evidence" value="ECO:0007669"/>
    <property type="project" value="TreeGrafter"/>
</dbReference>
<dbReference type="AlphaFoldDB" id="A0A8J6QRK6"/>
<protein>
    <submittedName>
        <fullName evidence="3">RluA family pseudouridine synthase</fullName>
    </submittedName>
</protein>
<sequence length="311" mass="34231">MAKMIVTTTEAGLSLEDFLQQRVAAAPAAYLRKLVKDGKICRSEDTAGALVAGEHIILPDSRRLVDLLTLSEKMSVTVLYESEHLLILDKPSGLATHAGQGHEEDNLTARVAGLLHRRGEPFVAAPIQRLDRETSGVVLFGKGKKSCSVLGKMMMNAPVKKTYLALVKGNLTTAGTITTEIPAKGKSKTAVTSYLVLAANDSASLLQIELKTGRQHQIRRQFQQIGHPLFGDRRYCGPCPDNLPRLFLHCRQLAFDDPFTNTPVKITSPVPQNLRTFLEDLNVELHRCNRHFGVEGNYPCVSLNLNKDVIQ</sequence>
<organism evidence="3 4">
    <name type="scientific">Pelovirga terrestris</name>
    <dbReference type="NCBI Taxonomy" id="2771352"/>
    <lineage>
        <taxon>Bacteria</taxon>
        <taxon>Pseudomonadati</taxon>
        <taxon>Thermodesulfobacteriota</taxon>
        <taxon>Desulfuromonadia</taxon>
        <taxon>Geobacterales</taxon>
        <taxon>Geobacteraceae</taxon>
        <taxon>Pelovirga</taxon>
    </lineage>
</organism>
<gene>
    <name evidence="3" type="ORF">ICT70_06575</name>
</gene>
<name>A0A8J6QRK6_9BACT</name>
<dbReference type="SUPFAM" id="SSF55120">
    <property type="entry name" value="Pseudouridine synthase"/>
    <property type="match status" value="1"/>
</dbReference>
<dbReference type="EMBL" id="JACWUN010000006">
    <property type="protein sequence ID" value="MBD1400330.1"/>
    <property type="molecule type" value="Genomic_DNA"/>
</dbReference>
<dbReference type="Gene3D" id="3.30.2350.10">
    <property type="entry name" value="Pseudouridine synthase"/>
    <property type="match status" value="1"/>
</dbReference>
<feature type="domain" description="Pseudouridine synthase RsuA/RluA-like" evidence="2">
    <location>
        <begin position="84"/>
        <end position="224"/>
    </location>
</feature>
<comment type="similarity">
    <text evidence="1">Belongs to the pseudouridine synthase RluA family.</text>
</comment>
<dbReference type="RefSeq" id="WP_191154711.1">
    <property type="nucleotide sequence ID" value="NZ_JACWUN010000006.1"/>
</dbReference>
<evidence type="ECO:0000256" key="1">
    <source>
        <dbReference type="ARBA" id="ARBA00010876"/>
    </source>
</evidence>
<dbReference type="GO" id="GO:0140098">
    <property type="term" value="F:catalytic activity, acting on RNA"/>
    <property type="evidence" value="ECO:0007669"/>
    <property type="project" value="UniProtKB-ARBA"/>
</dbReference>
<dbReference type="PROSITE" id="PS01129">
    <property type="entry name" value="PSI_RLU"/>
    <property type="match status" value="1"/>
</dbReference>
<dbReference type="PANTHER" id="PTHR21600">
    <property type="entry name" value="MITOCHONDRIAL RNA PSEUDOURIDINE SYNTHASE"/>
    <property type="match status" value="1"/>
</dbReference>
<reference evidence="3" key="1">
    <citation type="submission" date="2020-09" db="EMBL/GenBank/DDBJ databases">
        <title>Pelobacter alkaliphilus sp. nov., a novel anaerobic arsenate-reducing bacterium from terrestrial mud volcano.</title>
        <authorList>
            <person name="Khomyakova M.A."/>
            <person name="Merkel A.Y."/>
            <person name="Slobodkin A.I."/>
        </authorList>
    </citation>
    <scope>NUCLEOTIDE SEQUENCE</scope>
    <source>
        <strain evidence="3">M08fum</strain>
    </source>
</reference>
<proteinExistence type="inferred from homology"/>
<dbReference type="PANTHER" id="PTHR21600:SF87">
    <property type="entry name" value="RNA PSEUDOURIDYLATE SYNTHASE DOMAIN-CONTAINING PROTEIN 1"/>
    <property type="match status" value="1"/>
</dbReference>
<dbReference type="Pfam" id="PF00849">
    <property type="entry name" value="PseudoU_synth_2"/>
    <property type="match status" value="1"/>
</dbReference>
<dbReference type="InterPro" id="IPR006145">
    <property type="entry name" value="PsdUridine_synth_RsuA/RluA"/>
</dbReference>
<keyword evidence="4" id="KW-1185">Reference proteome</keyword>
<dbReference type="Proteomes" id="UP000632828">
    <property type="component" value="Unassembled WGS sequence"/>
</dbReference>
<evidence type="ECO:0000313" key="3">
    <source>
        <dbReference type="EMBL" id="MBD1400330.1"/>
    </source>
</evidence>
<evidence type="ECO:0000313" key="4">
    <source>
        <dbReference type="Proteomes" id="UP000632828"/>
    </source>
</evidence>
<dbReference type="InterPro" id="IPR006224">
    <property type="entry name" value="PsdUridine_synth_RluA-like_CS"/>
</dbReference>
<dbReference type="CDD" id="cd02869">
    <property type="entry name" value="PseudoU_synth_RluA_like"/>
    <property type="match status" value="1"/>
</dbReference>
<dbReference type="GO" id="GO:0003723">
    <property type="term" value="F:RNA binding"/>
    <property type="evidence" value="ECO:0007669"/>
    <property type="project" value="InterPro"/>
</dbReference>
<accession>A0A8J6QRK6</accession>
<dbReference type="InterPro" id="IPR020103">
    <property type="entry name" value="PsdUridine_synth_cat_dom_sf"/>
</dbReference>
<comment type="caution">
    <text evidence="3">The sequence shown here is derived from an EMBL/GenBank/DDBJ whole genome shotgun (WGS) entry which is preliminary data.</text>
</comment>
<dbReference type="GO" id="GO:0009982">
    <property type="term" value="F:pseudouridine synthase activity"/>
    <property type="evidence" value="ECO:0007669"/>
    <property type="project" value="InterPro"/>
</dbReference>
<dbReference type="InterPro" id="IPR050188">
    <property type="entry name" value="RluA_PseudoU_synthase"/>
</dbReference>